<evidence type="ECO:0000256" key="6">
    <source>
        <dbReference type="SAM" id="SignalP"/>
    </source>
</evidence>
<dbReference type="PANTHER" id="PTHR23345:SF36">
    <property type="entry name" value="APOLIPOPHORINS"/>
    <property type="match status" value="1"/>
</dbReference>
<feature type="chain" id="PRO_5035151025" description="Apolipophorins" evidence="6">
    <location>
        <begin position="27"/>
        <end position="3541"/>
    </location>
</feature>
<dbReference type="OrthoDB" id="6484170at2759"/>
<evidence type="ECO:0000313" key="10">
    <source>
        <dbReference type="Proteomes" id="UP000729913"/>
    </source>
</evidence>
<dbReference type="PROSITE" id="PS51211">
    <property type="entry name" value="VITELLOGENIN"/>
    <property type="match status" value="1"/>
</dbReference>
<reference evidence="9" key="2">
    <citation type="submission" date="2021-04" db="EMBL/GenBank/DDBJ databases">
        <title>Genome-wide patterns of bracovirus chromosomal integration into multiple host tissues during parasitism.</title>
        <authorList>
            <person name="Chebbi M.A.C."/>
        </authorList>
    </citation>
    <scope>NUCLEOTIDE SEQUENCE</scope>
    <source>
        <tissue evidence="9">Whole body</tissue>
    </source>
</reference>
<dbReference type="InterPro" id="IPR015255">
    <property type="entry name" value="Vitellinogen_open_b-sht"/>
</dbReference>
<accession>A0A8J5R5S1</accession>
<feature type="domain" description="Vitellogenin" evidence="7">
    <location>
        <begin position="25"/>
        <end position="631"/>
    </location>
</feature>
<name>A0A8J5R5S1_9HYME</name>
<evidence type="ECO:0008006" key="11">
    <source>
        <dbReference type="Google" id="ProtNLM"/>
    </source>
</evidence>
<gene>
    <name evidence="9" type="ORF">G9C98_006245</name>
</gene>
<dbReference type="InterPro" id="IPR001846">
    <property type="entry name" value="VWF_type-D"/>
</dbReference>
<dbReference type="PROSITE" id="PS51233">
    <property type="entry name" value="VWFD"/>
    <property type="match status" value="1"/>
</dbReference>
<dbReference type="InterPro" id="IPR009454">
    <property type="entry name" value="Lipid_transpt_open_b-sht"/>
</dbReference>
<evidence type="ECO:0000256" key="5">
    <source>
        <dbReference type="SAM" id="MobiDB-lite"/>
    </source>
</evidence>
<dbReference type="Pfam" id="PF06448">
    <property type="entry name" value="DUF1081"/>
    <property type="match status" value="1"/>
</dbReference>
<feature type="region of interest" description="Disordered" evidence="5">
    <location>
        <begin position="3283"/>
        <end position="3304"/>
    </location>
</feature>
<evidence type="ECO:0000259" key="7">
    <source>
        <dbReference type="PROSITE" id="PS51211"/>
    </source>
</evidence>
<evidence type="ECO:0000256" key="2">
    <source>
        <dbReference type="ARBA" id="ARBA00022525"/>
    </source>
</evidence>
<dbReference type="Pfam" id="PF01347">
    <property type="entry name" value="Vitellogenin_N"/>
    <property type="match status" value="1"/>
</dbReference>
<feature type="domain" description="VWFD" evidence="8">
    <location>
        <begin position="2810"/>
        <end position="2975"/>
    </location>
</feature>
<dbReference type="Pfam" id="PF09172">
    <property type="entry name" value="Vit_open_b-sht"/>
    <property type="match status" value="1"/>
</dbReference>
<dbReference type="PANTHER" id="PTHR23345">
    <property type="entry name" value="VITELLOGENIN-RELATED"/>
    <property type="match status" value="1"/>
</dbReference>
<comment type="subcellular location">
    <subcellularLocation>
        <location evidence="1">Secreted</location>
    </subcellularLocation>
</comment>
<dbReference type="GO" id="GO:0005576">
    <property type="term" value="C:extracellular region"/>
    <property type="evidence" value="ECO:0007669"/>
    <property type="project" value="UniProtKB-SubCell"/>
</dbReference>
<keyword evidence="10" id="KW-1185">Reference proteome</keyword>
<dbReference type="InterPro" id="IPR050733">
    <property type="entry name" value="Vitellogenin/Apolipophorin"/>
</dbReference>
<evidence type="ECO:0000256" key="3">
    <source>
        <dbReference type="ARBA" id="ARBA00023180"/>
    </source>
</evidence>
<evidence type="ECO:0000256" key="1">
    <source>
        <dbReference type="ARBA" id="ARBA00004613"/>
    </source>
</evidence>
<comment type="caution">
    <text evidence="4">Lacks conserved residue(s) required for the propagation of feature annotation.</text>
</comment>
<organism evidence="9 10">
    <name type="scientific">Cotesia typhae</name>
    <dbReference type="NCBI Taxonomy" id="2053667"/>
    <lineage>
        <taxon>Eukaryota</taxon>
        <taxon>Metazoa</taxon>
        <taxon>Ecdysozoa</taxon>
        <taxon>Arthropoda</taxon>
        <taxon>Hexapoda</taxon>
        <taxon>Insecta</taxon>
        <taxon>Pterygota</taxon>
        <taxon>Neoptera</taxon>
        <taxon>Endopterygota</taxon>
        <taxon>Hymenoptera</taxon>
        <taxon>Apocrita</taxon>
        <taxon>Ichneumonoidea</taxon>
        <taxon>Braconidae</taxon>
        <taxon>Microgastrinae</taxon>
        <taxon>Cotesia</taxon>
    </lineage>
</organism>
<dbReference type="SMART" id="SM00638">
    <property type="entry name" value="LPD_N"/>
    <property type="match status" value="1"/>
</dbReference>
<dbReference type="SMART" id="SM01169">
    <property type="entry name" value="DUF1943"/>
    <property type="match status" value="1"/>
</dbReference>
<keyword evidence="3" id="KW-0325">Glycoprotein</keyword>
<sequence length="3541" mass="395956">MGHPPRLMSAGIIAAFLTCSFTTTFAEGHTYTYEYEGTSVTSVSEVEGDTNVKLNAIVELIVKPDCIHQLRLKNVRVNGAPVPQKDVEKYAFQFNYHDGHIDTSVCTEPEDSQASLNIKRAIASLFQSAVMQDSGVTTHRETDIFGTCQTDFEFRREGESTVVRKYKNFSKCSHRENIRHALINAVYDESSDIKASPVLDSTQHVEQSFKKGVLQSAKSEETYKYRPFSNGDAGAKTHVVSTLTFKSDNASPGSPGPVSRPKSIIFENPHPVSESSSPDAILTALKAVKQQETPEGVKSGVAEKFGALIKVLRRSSKGHILSAYNKVKAGVDGFDKNTDKKTLLEALYRAGTGDSAEVVIELINNKEITGIPLIAYYASLALVNHVSLPTVAAVTSLLDRPKLPRIAYLGVGRVIGKYCQQHDCENAAEVKEALAKISSKLSNSKPGNRDQENILIAALKALRNANYLDEPTIEKVMSIAKDKAVHPRVRVAAIEALTAKCLKQWMMPLTKLFGDEEEDSEIRIKAYLTLVECPCPHVANELKEIIDSETVNQVGSFVTSHLRNLRASTDPNKQDAKRHFGELRPRGKFPEDFRKFSFNREFSYNIDTLGISSVAEHNVIYSQKSFVPRSSSLNLITELFGRSFNFLEIDARTENLDRLIEHYFGPKGILKHKEVAGLLVDGKKQFDETYGKLKDKVNKVARNPRSVSQADLDEFARKAKPQETEVDEDLDLDLSIRMFGVELAYIDMQDQSKHKDSQPMLSSLLDLIDHLFNAMKNSNYHNSHHVNFMDMDLVYPTGLGFPLVVGVEGNAVSQIKANGNIDTKAILSDPKNAVVKIGMEPSANIALEASLMMEVFGSESGLKIISRMHTSTGSDFSLKVLNGNGVEVSFGVPKKKQEIINLSSQVFFVDGKGNLKAPKFSSGKQHSDCFDQLSQVLGVTVCGHFSYPYDSIDAVHKKPLFPLGGPAKFSISVENNDVTSYMFKAYYDKSKPSERSFEVTFDTPKSRTNRRVSLRIDGADKPEEKYIKAALESPIKNVKGEIKLENTDKKKALSIMINHDSDEYHATVGLQADGSKYKPILEYKVPEHIEKLAGAKGSSGNKAAYRVEGDIGVEDQGDGKKYSFNQVALMASDKKLVGINGFIAVKPNALTIDTKASHNDESLSIKFDGKRSPEGFDTNFAVVPSKNPNIGFKVIWHYGKTNNMIDHNFVVTYGADLDSKTNRFAITDRLKYKKNDKPSHPYDYFTSIKGKSEITWPAQDVSAKFENEISPNSFDSEFDVKYGKFKIGADVEVKSEKDMPQNWEAGFEAYIMDNKVALEGKHKKLSEFKRTFAGKLELPGGKYEVDVQSECQMDPQNKNIQFVGDLKINGKSFKVDYGLAATPSQINNHAVVSLDTAKYLDYLLNIQIGSKASGKLNLNVKNIILVNGQYNYQNGKGNGNFNIHLMTINRKIKGTGDVSVTGPRHVGNLEISFDDKDPNKSIKFSTDTELDKTSINSKNTIDLFTHKYEVNGKSHFKRTPQNGYDFKGDGQLTLPNGRHFVIEGSQVADRTAEKSNIKGNYNLMDYEKKGGEPRKLGYEFNIALVEPLRHEFDCQHTMQFKNRDGKDINLFVSTKHGESKDNKHHCDIKVNLKGAYMVKPFDFDLSTKYADKKNNEPGMNGSWKLDSSLGSDLSFKGTGDYHDSEGPKDPHVAEINLAFVFPSEKLRNLKYSEMQSILLPSELEDNNKLDYKSSYALTYNDDKTIKAEAAYSQTGVKPGDTKEGKGYVLLTVLTHPPLIIETSFKHDPTEEIKRASGNIAVNYGDSKTSGGLYTAYKPDMSDIKITAKASVPMEKVHAIEFGLEHKRKNDGPWNNDIYVKTDDNKYEMKSEFEMNPALHHAHIVFTYPNSKIELAAKINKLSETEYKGEWKIDSTGFTKGFATADGHVKFDMDSFIIEINFDSDKIQHRKIHAEITTAPAVKTGKRILLTVTSDGKNIVTGSTNYNRRDEAGTVIVEGNGNLQIGENERSSKFTYSRKQLTRENDGQVGTAILLNANFGPSAVVGELKLSDKEILVFNSYCEQSKDCAHFKLQSTMDTDQKTRLDHQITVEVDLKKFKVPVEFGLKTTTKYFAEKMTFDHTANLYLHTSKDKTQYSSQIYSHPKESAIILTLPSRELALIATIDVPKSKTPMGPYKIDISAYLDRKNHPNDKTSFVANGDINVEKNSATIAGDAKFIYPSQPKEMMVKGKLHYGGEHLLDANVDIDVFAKKAQKITIVTHIVKHEIPKGYNITGEFEFGSRGQQLKVDLKQHFAFSTTELGFGSFLSYTDVNQKPRNIGSLFSMNLHEAHFLLQGPEKELLKTDTTMEFSKNLQKIETEFSMLSNPPVVVSFEAHDFNSFIYQSYQKDKPDTKLSINGRLVLGQVAEYHADFYKNGEKKNLFSIGVYLDESRFLKPTFTYQKDNVAMTVNFYRELSVKRVEQLKEVFVALIDEANIEFRDLFEHLKKAQPNWKPVLDYYQGELDKLKQELNADTTVKEIQATLNKVFGGLINAVTQVVTQFMKRATELSKQVHEIADKINDALKAIYPRIKKSFDQVLHASIEITDAASKLASTYVKAILDIINQHQKEIKDIIGMVSELVHDIVKIAMKGYGQIENEVKSFIKLTTQQIQALPIYEMLKEKYQELMSFKVPDAILMPIEEAFTQMKRLLPTEELKQFFTVLYNYIIKHIKHQKVDDGTEIKNIYGHAVEATYSIITLLKNRGNADHFYEIFDVRLPSHLGYVKDLPGVPILRVSVLNLIRNHELPSIYDIYHAYRPTLYPSDIIPPFSKTGIVVEGGHFFTFDGRHLTLAGTCDYVLAQDVHDGNFSVVGTFNSGKLISVTVTAPGESITLKNNGNILVDNKPAEYPASTKNLHAFLTLPIVNVKSDYGVHVACSQKAPMICSVRVSGFYHGKLRGIFGDADNEPYDDFTLPSGHITEKEDEFGNAYRLNAGCAAAPAVDHHHHQRNPKCTEYFAGSSSMSSCFNYVNPGIYRQACDHAMGAETPRAACLISAAYYAACRKERVFISIPADCASCKVGKDEIPIGITHGVKIPKKEADIVIVVEQDSKNEKVYHELIVPMITELKAELTQHGITDVHVGLIGYGEHMKWPQHYTTGGSINIDGDVKNINFSPSTPLISLEEAKEGDAKTRLKYAKQRLDIELGTFKLTGAYEEAIHYPFRAGAVKVVVGVIASPCEKSLLPLSLQHLRLLMGEKIYRDSGLTYYHVGFLNDILVSGKPQKNVVGFDAQSGYTFADSKKKPLDGSIEKIGNMSERSQPERRQSPLPSFLVPHAVFTRMSERVGKWAYTKITGKKDSQTEDPEAKPKEPEPVQERQKLSKITDMLLDPKKILVAVRLKLVDELGTFLISNDPFIREKTAIAISEIARRPNGRQAIIRNPAILNNLINGLQDVVIDVQVQMARVLEILAHDYFNAYHLCQILYLNSLEVLLLAHVNVCHAIEINMIETLLTLMNYHKKDKEVLAKILSSLVLLCQDSLGTWKAFEVKNFLSILMPLLNDDAVM</sequence>
<dbReference type="InterPro" id="IPR001747">
    <property type="entry name" value="Vitellogenin_N"/>
</dbReference>
<keyword evidence="6" id="KW-0732">Signal</keyword>
<feature type="signal peptide" evidence="6">
    <location>
        <begin position="1"/>
        <end position="26"/>
    </location>
</feature>
<proteinExistence type="predicted"/>
<dbReference type="SMART" id="SM00216">
    <property type="entry name" value="VWD"/>
    <property type="match status" value="1"/>
</dbReference>
<evidence type="ECO:0000259" key="8">
    <source>
        <dbReference type="PROSITE" id="PS51233"/>
    </source>
</evidence>
<dbReference type="GO" id="GO:0005319">
    <property type="term" value="F:lipid transporter activity"/>
    <property type="evidence" value="ECO:0007669"/>
    <property type="project" value="InterPro"/>
</dbReference>
<dbReference type="Pfam" id="PF00094">
    <property type="entry name" value="VWD"/>
    <property type="match status" value="1"/>
</dbReference>
<dbReference type="EMBL" id="JAAOIC020000043">
    <property type="protein sequence ID" value="KAG8038549.1"/>
    <property type="molecule type" value="Genomic_DNA"/>
</dbReference>
<feature type="region of interest" description="Disordered" evidence="5">
    <location>
        <begin position="3332"/>
        <end position="3355"/>
    </location>
</feature>
<dbReference type="Proteomes" id="UP000729913">
    <property type="component" value="Unassembled WGS sequence"/>
</dbReference>
<protein>
    <recommendedName>
        <fullName evidence="11">Apolipophorins</fullName>
    </recommendedName>
</protein>
<evidence type="ECO:0000256" key="4">
    <source>
        <dbReference type="PROSITE-ProRule" id="PRU00557"/>
    </source>
</evidence>
<evidence type="ECO:0000313" key="9">
    <source>
        <dbReference type="EMBL" id="KAG8038549.1"/>
    </source>
</evidence>
<keyword evidence="2" id="KW-0964">Secreted</keyword>
<reference evidence="9" key="1">
    <citation type="submission" date="2020-03" db="EMBL/GenBank/DDBJ databases">
        <authorList>
            <person name="Chebbi M.A."/>
            <person name="Drezen J.M."/>
        </authorList>
    </citation>
    <scope>NUCLEOTIDE SEQUENCE</scope>
    <source>
        <tissue evidence="9">Whole body</tissue>
    </source>
</reference>
<comment type="caution">
    <text evidence="9">The sequence shown here is derived from an EMBL/GenBank/DDBJ whole genome shotgun (WGS) entry which is preliminary data.</text>
</comment>